<comment type="caution">
    <text evidence="2">The sequence shown here is derived from an EMBL/GenBank/DDBJ whole genome shotgun (WGS) entry which is preliminary data.</text>
</comment>
<gene>
    <name evidence="2" type="ORF">NWE73_11685</name>
</gene>
<organism evidence="2 3">
    <name type="scientific">Bdellovibrio svalbardensis</name>
    <dbReference type="NCBI Taxonomy" id="2972972"/>
    <lineage>
        <taxon>Bacteria</taxon>
        <taxon>Pseudomonadati</taxon>
        <taxon>Bdellovibrionota</taxon>
        <taxon>Bdellovibrionia</taxon>
        <taxon>Bdellovibrionales</taxon>
        <taxon>Pseudobdellovibrionaceae</taxon>
        <taxon>Bdellovibrio</taxon>
    </lineage>
</organism>
<name>A0ABT6DJJ6_9BACT</name>
<proteinExistence type="predicted"/>
<dbReference type="InterPro" id="IPR032809">
    <property type="entry name" value="Put_HupE_UreJ"/>
</dbReference>
<keyword evidence="1" id="KW-1133">Transmembrane helix</keyword>
<feature type="transmembrane region" description="Helical" evidence="1">
    <location>
        <begin position="226"/>
        <end position="246"/>
    </location>
</feature>
<dbReference type="RefSeq" id="WP_277578507.1">
    <property type="nucleotide sequence ID" value="NZ_JANRMI010000003.1"/>
</dbReference>
<evidence type="ECO:0000313" key="2">
    <source>
        <dbReference type="EMBL" id="MDG0817031.1"/>
    </source>
</evidence>
<reference evidence="2" key="1">
    <citation type="submission" date="2022-08" db="EMBL/GenBank/DDBJ databases">
        <title>Novel Bdellovibrio Species Isolated from Svalbard: Designation Bdellovibrio svalbardensis.</title>
        <authorList>
            <person name="Mitchell R.J."/>
            <person name="Choi S.Y."/>
        </authorList>
    </citation>
    <scope>NUCLEOTIDE SEQUENCE</scope>
    <source>
        <strain evidence="2">PAP01</strain>
    </source>
</reference>
<accession>A0ABT6DJJ6</accession>
<dbReference type="Pfam" id="PF13795">
    <property type="entry name" value="HupE_UreJ_2"/>
    <property type="match status" value="1"/>
</dbReference>
<dbReference type="EMBL" id="JANRMI010000003">
    <property type="protein sequence ID" value="MDG0817031.1"/>
    <property type="molecule type" value="Genomic_DNA"/>
</dbReference>
<sequence>MMLISGVVGAHPLDPALLDMKEAASNKYIVLWKTPASRTAEEPLRPRFPEPCRVNSEQTPEFSSAALVQRFQLDCGVNGLKDGVIQVTGLRTWKTDVLLRIEFLNGTSARAVLREDQNSFRVPIEQGPGQVAREYIALGVEHILMGWDHLLFVLGLVLLVRSRRTLLWTITAFTMGHSITLSLAALGFVHTPQAPVEVLIALSILVVAVELVRVETGPPSSLAARNPPLIAAIFGLLHGLGFAGALAEVGLPSHEIPLALMTFNVGIELGQLVFVAAVLCGLLVLRQLSLKWSKMSYEISVYAIGSLSSYLILDRLTKL</sequence>
<keyword evidence="1" id="KW-0472">Membrane</keyword>
<keyword evidence="1" id="KW-0812">Transmembrane</keyword>
<feature type="transmembrane region" description="Helical" evidence="1">
    <location>
        <begin position="135"/>
        <end position="159"/>
    </location>
</feature>
<evidence type="ECO:0000256" key="1">
    <source>
        <dbReference type="SAM" id="Phobius"/>
    </source>
</evidence>
<evidence type="ECO:0000313" key="3">
    <source>
        <dbReference type="Proteomes" id="UP001152321"/>
    </source>
</evidence>
<dbReference type="Proteomes" id="UP001152321">
    <property type="component" value="Unassembled WGS sequence"/>
</dbReference>
<protein>
    <submittedName>
        <fullName evidence="2">HupE/UreJ family protein</fullName>
    </submittedName>
</protein>
<feature type="transmembrane region" description="Helical" evidence="1">
    <location>
        <begin position="194"/>
        <end position="214"/>
    </location>
</feature>
<feature type="transmembrane region" description="Helical" evidence="1">
    <location>
        <begin position="258"/>
        <end position="285"/>
    </location>
</feature>
<feature type="transmembrane region" description="Helical" evidence="1">
    <location>
        <begin position="166"/>
        <end position="188"/>
    </location>
</feature>
<keyword evidence="3" id="KW-1185">Reference proteome</keyword>